<evidence type="ECO:0000256" key="1">
    <source>
        <dbReference type="ARBA" id="ARBA00000085"/>
    </source>
</evidence>
<evidence type="ECO:0000313" key="10">
    <source>
        <dbReference type="Proteomes" id="UP000654345"/>
    </source>
</evidence>
<dbReference type="Gene3D" id="3.40.50.2300">
    <property type="match status" value="1"/>
</dbReference>
<proteinExistence type="predicted"/>
<keyword evidence="5" id="KW-0902">Two-component regulatory system</keyword>
<feature type="domain" description="Histidine kinase" evidence="7">
    <location>
        <begin position="168"/>
        <end position="387"/>
    </location>
</feature>
<gene>
    <name evidence="9" type="ORF">KSB_10110</name>
</gene>
<accession>A0ABQ3UIJ3</accession>
<dbReference type="PRINTS" id="PR00344">
    <property type="entry name" value="BCTRLSENSOR"/>
</dbReference>
<feature type="modified residue" description="4-aspartylphosphate" evidence="6">
    <location>
        <position position="56"/>
    </location>
</feature>
<dbReference type="Gene3D" id="3.30.565.10">
    <property type="entry name" value="Histidine kinase-like ATPase, C-terminal domain"/>
    <property type="match status" value="1"/>
</dbReference>
<evidence type="ECO:0000259" key="7">
    <source>
        <dbReference type="PROSITE" id="PS50109"/>
    </source>
</evidence>
<comment type="caution">
    <text evidence="9">The sequence shown here is derived from an EMBL/GenBank/DDBJ whole genome shotgun (WGS) entry which is preliminary data.</text>
</comment>
<evidence type="ECO:0000256" key="2">
    <source>
        <dbReference type="ARBA" id="ARBA00012438"/>
    </source>
</evidence>
<protein>
    <recommendedName>
        <fullName evidence="2">histidine kinase</fullName>
        <ecNumber evidence="2">2.7.13.3</ecNumber>
    </recommendedName>
</protein>
<dbReference type="Gene3D" id="1.10.287.130">
    <property type="match status" value="1"/>
</dbReference>
<dbReference type="RefSeq" id="WP_201369430.1">
    <property type="nucleotide sequence ID" value="NZ_BNJG01000001.1"/>
</dbReference>
<dbReference type="Proteomes" id="UP000654345">
    <property type="component" value="Unassembled WGS sequence"/>
</dbReference>
<dbReference type="Pfam" id="PF00512">
    <property type="entry name" value="HisKA"/>
    <property type="match status" value="1"/>
</dbReference>
<keyword evidence="4" id="KW-0808">Transferase</keyword>
<dbReference type="SMART" id="SM00448">
    <property type="entry name" value="REC"/>
    <property type="match status" value="1"/>
</dbReference>
<dbReference type="EMBL" id="BNJG01000001">
    <property type="protein sequence ID" value="GHO52536.1"/>
    <property type="molecule type" value="Genomic_DNA"/>
</dbReference>
<reference evidence="9 10" key="1">
    <citation type="journal article" date="2021" name="Int. J. Syst. Evol. Microbiol.">
        <title>Reticulibacter mediterranei gen. nov., sp. nov., within the new family Reticulibacteraceae fam. nov., and Ktedonospora formicarum gen. nov., sp. nov., Ktedonobacter robiniae sp. nov., Dictyobacter formicarum sp. nov. and Dictyobacter arantiisoli sp. nov., belonging to the class Ktedonobacteria.</title>
        <authorList>
            <person name="Yabe S."/>
            <person name="Zheng Y."/>
            <person name="Wang C.M."/>
            <person name="Sakai Y."/>
            <person name="Abe K."/>
            <person name="Yokota A."/>
            <person name="Donadio S."/>
            <person name="Cavaletti L."/>
            <person name="Monciardini P."/>
        </authorList>
    </citation>
    <scope>NUCLEOTIDE SEQUENCE [LARGE SCALE GENOMIC DNA]</scope>
    <source>
        <strain evidence="9 10">SOSP1-30</strain>
    </source>
</reference>
<comment type="catalytic activity">
    <reaction evidence="1">
        <text>ATP + protein L-histidine = ADP + protein N-phospho-L-histidine.</text>
        <dbReference type="EC" id="2.7.13.3"/>
    </reaction>
</comment>
<organism evidence="9 10">
    <name type="scientific">Ktedonobacter robiniae</name>
    <dbReference type="NCBI Taxonomy" id="2778365"/>
    <lineage>
        <taxon>Bacteria</taxon>
        <taxon>Bacillati</taxon>
        <taxon>Chloroflexota</taxon>
        <taxon>Ktedonobacteria</taxon>
        <taxon>Ktedonobacterales</taxon>
        <taxon>Ktedonobacteraceae</taxon>
        <taxon>Ktedonobacter</taxon>
    </lineage>
</organism>
<dbReference type="CDD" id="cd00075">
    <property type="entry name" value="HATPase"/>
    <property type="match status" value="1"/>
</dbReference>
<sequence length="411" mass="46357">MTTPSILIVDDDTALLRALPQTLYLRMGDIHVDTCDSAERGLAMIREHDYDAIISDIKMPGMDGLELLARIQELRPETPTLLITGHGEYDLAIRALRGGAYDYILKPIDRDSFVAALQRAIQAYQLRRQVLEQHIALSQHARSLEWQVQKRTSELVNANELKDKFLRIVSHELKAPLSGLKGMTQFLYKQLDEEVNKQVFKQGLEDMSHAIDRTEVLVQDLLDTSMMDTNMFVLHRKRCNLVQHCQRVLSEYTAGAGPDVTSEIVAEMVEAEIDAERICQVLINLLSNARKYSISPSTITIRLQQVGYEAWIQVEDQGVGIPQEEQQHIFEQFYRAPGIEVQSGEQTGLGLGLYIARKIVERHSGRLDVESALGQGSTFTVILPISIDQEATDQNSENLAQHTLATWTLTH</sequence>
<dbReference type="InterPro" id="IPR004358">
    <property type="entry name" value="Sig_transdc_His_kin-like_C"/>
</dbReference>
<dbReference type="PANTHER" id="PTHR43547:SF2">
    <property type="entry name" value="HYBRID SIGNAL TRANSDUCTION HISTIDINE KINASE C"/>
    <property type="match status" value="1"/>
</dbReference>
<dbReference type="InterPro" id="IPR036890">
    <property type="entry name" value="HATPase_C_sf"/>
</dbReference>
<keyword evidence="10" id="KW-1185">Reference proteome</keyword>
<dbReference type="InterPro" id="IPR036097">
    <property type="entry name" value="HisK_dim/P_sf"/>
</dbReference>
<dbReference type="Pfam" id="PF00072">
    <property type="entry name" value="Response_reg"/>
    <property type="match status" value="1"/>
</dbReference>
<dbReference type="SMART" id="SM00387">
    <property type="entry name" value="HATPase_c"/>
    <property type="match status" value="1"/>
</dbReference>
<dbReference type="InterPro" id="IPR011006">
    <property type="entry name" value="CheY-like_superfamily"/>
</dbReference>
<dbReference type="InterPro" id="IPR003594">
    <property type="entry name" value="HATPase_dom"/>
</dbReference>
<dbReference type="CDD" id="cd00082">
    <property type="entry name" value="HisKA"/>
    <property type="match status" value="1"/>
</dbReference>
<name>A0ABQ3UIJ3_9CHLR</name>
<dbReference type="SUPFAM" id="SSF52172">
    <property type="entry name" value="CheY-like"/>
    <property type="match status" value="1"/>
</dbReference>
<dbReference type="SMART" id="SM00388">
    <property type="entry name" value="HisKA"/>
    <property type="match status" value="1"/>
</dbReference>
<dbReference type="InterPro" id="IPR005467">
    <property type="entry name" value="His_kinase_dom"/>
</dbReference>
<dbReference type="SUPFAM" id="SSF55874">
    <property type="entry name" value="ATPase domain of HSP90 chaperone/DNA topoisomerase II/histidine kinase"/>
    <property type="match status" value="1"/>
</dbReference>
<dbReference type="PANTHER" id="PTHR43547">
    <property type="entry name" value="TWO-COMPONENT HISTIDINE KINASE"/>
    <property type="match status" value="1"/>
</dbReference>
<evidence type="ECO:0000256" key="5">
    <source>
        <dbReference type="ARBA" id="ARBA00023012"/>
    </source>
</evidence>
<evidence type="ECO:0000256" key="4">
    <source>
        <dbReference type="ARBA" id="ARBA00022777"/>
    </source>
</evidence>
<dbReference type="Pfam" id="PF02518">
    <property type="entry name" value="HATPase_c"/>
    <property type="match status" value="1"/>
</dbReference>
<dbReference type="SUPFAM" id="SSF47384">
    <property type="entry name" value="Homodimeric domain of signal transducing histidine kinase"/>
    <property type="match status" value="1"/>
</dbReference>
<dbReference type="EC" id="2.7.13.3" evidence="2"/>
<dbReference type="InterPro" id="IPR001789">
    <property type="entry name" value="Sig_transdc_resp-reg_receiver"/>
</dbReference>
<evidence type="ECO:0000313" key="9">
    <source>
        <dbReference type="EMBL" id="GHO52536.1"/>
    </source>
</evidence>
<evidence type="ECO:0000259" key="8">
    <source>
        <dbReference type="PROSITE" id="PS50110"/>
    </source>
</evidence>
<evidence type="ECO:0000256" key="3">
    <source>
        <dbReference type="ARBA" id="ARBA00022553"/>
    </source>
</evidence>
<dbReference type="PROSITE" id="PS50109">
    <property type="entry name" value="HIS_KIN"/>
    <property type="match status" value="1"/>
</dbReference>
<feature type="domain" description="Response regulatory" evidence="8">
    <location>
        <begin position="5"/>
        <end position="121"/>
    </location>
</feature>
<dbReference type="PROSITE" id="PS50110">
    <property type="entry name" value="RESPONSE_REGULATORY"/>
    <property type="match status" value="1"/>
</dbReference>
<keyword evidence="3 6" id="KW-0597">Phosphoprotein</keyword>
<dbReference type="InterPro" id="IPR003661">
    <property type="entry name" value="HisK_dim/P_dom"/>
</dbReference>
<keyword evidence="4" id="KW-0418">Kinase</keyword>
<evidence type="ECO:0000256" key="6">
    <source>
        <dbReference type="PROSITE-ProRule" id="PRU00169"/>
    </source>
</evidence>